<dbReference type="Proteomes" id="UP000183508">
    <property type="component" value="Unassembled WGS sequence"/>
</dbReference>
<name>A0A1I7KBT9_9BACL</name>
<dbReference type="Pfam" id="PF02371">
    <property type="entry name" value="Transposase_20"/>
    <property type="match status" value="1"/>
</dbReference>
<proteinExistence type="predicted"/>
<keyword evidence="3" id="KW-1185">Reference proteome</keyword>
<dbReference type="STRING" id="392015.SAMN05421543_11510"/>
<dbReference type="AlphaFoldDB" id="A0A1I7KBT9"/>
<reference evidence="3" key="1">
    <citation type="submission" date="2016-10" db="EMBL/GenBank/DDBJ databases">
        <authorList>
            <person name="Varghese N."/>
        </authorList>
    </citation>
    <scope>NUCLEOTIDE SEQUENCE [LARGE SCALE GENOMIC DNA]</scope>
    <source>
        <strain evidence="3">DSM 17980</strain>
    </source>
</reference>
<dbReference type="GO" id="GO:0004803">
    <property type="term" value="F:transposase activity"/>
    <property type="evidence" value="ECO:0007669"/>
    <property type="project" value="InterPro"/>
</dbReference>
<dbReference type="GO" id="GO:0003677">
    <property type="term" value="F:DNA binding"/>
    <property type="evidence" value="ECO:0007669"/>
    <property type="project" value="InterPro"/>
</dbReference>
<organism evidence="2 3">
    <name type="scientific">Alicyclobacillus macrosporangiidus</name>
    <dbReference type="NCBI Taxonomy" id="392015"/>
    <lineage>
        <taxon>Bacteria</taxon>
        <taxon>Bacillati</taxon>
        <taxon>Bacillota</taxon>
        <taxon>Bacilli</taxon>
        <taxon>Bacillales</taxon>
        <taxon>Alicyclobacillaceae</taxon>
        <taxon>Alicyclobacillus</taxon>
    </lineage>
</organism>
<dbReference type="InterPro" id="IPR003346">
    <property type="entry name" value="Transposase_20"/>
</dbReference>
<dbReference type="RefSeq" id="WP_175511522.1">
    <property type="nucleotide sequence ID" value="NZ_FPBV01000015.1"/>
</dbReference>
<evidence type="ECO:0000313" key="2">
    <source>
        <dbReference type="EMBL" id="SFU94871.1"/>
    </source>
</evidence>
<gene>
    <name evidence="2" type="ORF">SAMN05421543_11510</name>
</gene>
<protein>
    <submittedName>
        <fullName evidence="2">Transposase IS116/IS110/IS902 family protein</fullName>
    </submittedName>
</protein>
<evidence type="ECO:0000259" key="1">
    <source>
        <dbReference type="Pfam" id="PF02371"/>
    </source>
</evidence>
<evidence type="ECO:0000313" key="3">
    <source>
        <dbReference type="Proteomes" id="UP000183508"/>
    </source>
</evidence>
<sequence length="133" mass="15549">MADAVQKHPQWPWLESVRGVGPVLAALMMAEIGDVTRFRSIPALWRYAGLAVKEGKAERRQRGVATAYNPRLKTTMYLVGTRMIMHRSSYREVYDRYRDVYDGRGWVKAHAHLAAMRQMEKRFLADLWRQGRR</sequence>
<accession>A0A1I7KBT9</accession>
<dbReference type="EMBL" id="FPBV01000015">
    <property type="protein sequence ID" value="SFU94871.1"/>
    <property type="molecule type" value="Genomic_DNA"/>
</dbReference>
<feature type="domain" description="Transposase IS116/IS110/IS902 C-terminal" evidence="1">
    <location>
        <begin position="14"/>
        <end position="94"/>
    </location>
</feature>
<dbReference type="GO" id="GO:0006313">
    <property type="term" value="P:DNA transposition"/>
    <property type="evidence" value="ECO:0007669"/>
    <property type="project" value="InterPro"/>
</dbReference>